<dbReference type="InterPro" id="IPR005119">
    <property type="entry name" value="LysR_subst-bd"/>
</dbReference>
<dbReference type="Gene3D" id="1.10.10.10">
    <property type="entry name" value="Winged helix-like DNA-binding domain superfamily/Winged helix DNA-binding domain"/>
    <property type="match status" value="2"/>
</dbReference>
<dbReference type="Gene3D" id="3.40.190.10">
    <property type="entry name" value="Periplasmic binding protein-like II"/>
    <property type="match status" value="2"/>
</dbReference>
<accession>A0A6L7G8Y2</accession>
<dbReference type="PRINTS" id="PR00039">
    <property type="entry name" value="HTHLYSR"/>
</dbReference>
<evidence type="ECO:0000259" key="5">
    <source>
        <dbReference type="PROSITE" id="PS50931"/>
    </source>
</evidence>
<dbReference type="Pfam" id="PF00126">
    <property type="entry name" value="HTH_1"/>
    <property type="match status" value="2"/>
</dbReference>
<protein>
    <submittedName>
        <fullName evidence="6">LysR family transcriptional regulator</fullName>
    </submittedName>
</protein>
<comment type="caution">
    <text evidence="6">The sequence shown here is derived from an EMBL/GenBank/DDBJ whole genome shotgun (WGS) entry which is preliminary data.</text>
</comment>
<dbReference type="SUPFAM" id="SSF53850">
    <property type="entry name" value="Periplasmic binding protein-like II"/>
    <property type="match status" value="1"/>
</dbReference>
<evidence type="ECO:0000256" key="3">
    <source>
        <dbReference type="ARBA" id="ARBA00023125"/>
    </source>
</evidence>
<dbReference type="Proteomes" id="UP000477911">
    <property type="component" value="Unassembled WGS sequence"/>
</dbReference>
<sequence length="389" mass="42160">MKWNLRHLRVFLATVRQASVSRAAELCHLSQPAASQALAGLEAALEQPLFHHRPKGLFPTPAGEMLAARVARALARLDAAAQPLAPGLALRVSTAQLQALIAVHGFGNFTLAARHLGLAQPTVHRAVTHLEREAGRALFDRSATGIRATRAGEALAGAARLAFAELDQAVMDLSELQGREAGQIVVGAMPLSRSFLLGRAIIAFRETRPNILLRIDEGPYADLLTGLRRGEIDFLIGALREPLPIGDVVQTPLFPDEMILAVGPQHPLLRRPGAPLEEMRAYPWIVARTGTPARRLLDRLFEGQPLPASLIETGSLVLMRQLMQNSNHIGFISKLQAAAEIELGLMVPLSGELPGTQRSIGITVRRDWFPTKSQQALLSEIRGAVRNEA</sequence>
<evidence type="ECO:0000256" key="4">
    <source>
        <dbReference type="ARBA" id="ARBA00023163"/>
    </source>
</evidence>
<dbReference type="Pfam" id="PF03466">
    <property type="entry name" value="LysR_substrate"/>
    <property type="match status" value="1"/>
</dbReference>
<reference evidence="6 7" key="1">
    <citation type="submission" date="2019-12" db="EMBL/GenBank/DDBJ databases">
        <authorList>
            <person name="Li M."/>
        </authorList>
    </citation>
    <scope>NUCLEOTIDE SEQUENCE [LARGE SCALE GENOMIC DNA]</scope>
    <source>
        <strain evidence="6 7">GBMRC 2024</strain>
    </source>
</reference>
<dbReference type="PANTHER" id="PTHR30126:SF98">
    <property type="entry name" value="HTH-TYPE TRANSCRIPTIONAL ACTIVATOR BAUR"/>
    <property type="match status" value="1"/>
</dbReference>
<proteinExistence type="inferred from homology"/>
<dbReference type="GO" id="GO:0003700">
    <property type="term" value="F:DNA-binding transcription factor activity"/>
    <property type="evidence" value="ECO:0007669"/>
    <property type="project" value="InterPro"/>
</dbReference>
<dbReference type="SUPFAM" id="SSF46785">
    <property type="entry name" value="Winged helix' DNA-binding domain"/>
    <property type="match status" value="2"/>
</dbReference>
<gene>
    <name evidence="6" type="ORF">GR170_19505</name>
</gene>
<dbReference type="PANTHER" id="PTHR30126">
    <property type="entry name" value="HTH-TYPE TRANSCRIPTIONAL REGULATOR"/>
    <property type="match status" value="1"/>
</dbReference>
<keyword evidence="4" id="KW-0804">Transcription</keyword>
<dbReference type="InterPro" id="IPR036388">
    <property type="entry name" value="WH-like_DNA-bd_sf"/>
</dbReference>
<dbReference type="AlphaFoldDB" id="A0A6L7G8Y2"/>
<comment type="similarity">
    <text evidence="1">Belongs to the LysR transcriptional regulatory family.</text>
</comment>
<evidence type="ECO:0000256" key="1">
    <source>
        <dbReference type="ARBA" id="ARBA00009437"/>
    </source>
</evidence>
<dbReference type="RefSeq" id="WP_160896152.1">
    <property type="nucleotide sequence ID" value="NZ_WUMU01000023.1"/>
</dbReference>
<keyword evidence="3" id="KW-0238">DNA-binding</keyword>
<feature type="domain" description="HTH lysR-type" evidence="5">
    <location>
        <begin position="3"/>
        <end position="60"/>
    </location>
</feature>
<dbReference type="PROSITE" id="PS50931">
    <property type="entry name" value="HTH_LYSR"/>
    <property type="match status" value="2"/>
</dbReference>
<keyword evidence="2" id="KW-0805">Transcription regulation</keyword>
<dbReference type="GO" id="GO:0000976">
    <property type="term" value="F:transcription cis-regulatory region binding"/>
    <property type="evidence" value="ECO:0007669"/>
    <property type="project" value="TreeGrafter"/>
</dbReference>
<dbReference type="EMBL" id="WUMU01000023">
    <property type="protein sequence ID" value="MXN20027.1"/>
    <property type="molecule type" value="Genomic_DNA"/>
</dbReference>
<evidence type="ECO:0000313" key="6">
    <source>
        <dbReference type="EMBL" id="MXN20027.1"/>
    </source>
</evidence>
<dbReference type="InterPro" id="IPR000847">
    <property type="entry name" value="LysR_HTH_N"/>
</dbReference>
<feature type="domain" description="HTH lysR-type" evidence="5">
    <location>
        <begin position="92"/>
        <end position="149"/>
    </location>
</feature>
<dbReference type="InterPro" id="IPR036390">
    <property type="entry name" value="WH_DNA-bd_sf"/>
</dbReference>
<keyword evidence="7" id="KW-1185">Reference proteome</keyword>
<organism evidence="6 7">
    <name type="scientific">Pseudooceanicola albus</name>
    <dbReference type="NCBI Taxonomy" id="2692189"/>
    <lineage>
        <taxon>Bacteria</taxon>
        <taxon>Pseudomonadati</taxon>
        <taxon>Pseudomonadota</taxon>
        <taxon>Alphaproteobacteria</taxon>
        <taxon>Rhodobacterales</taxon>
        <taxon>Paracoccaceae</taxon>
        <taxon>Pseudooceanicola</taxon>
    </lineage>
</organism>
<name>A0A6L7G8Y2_9RHOB</name>
<evidence type="ECO:0000256" key="2">
    <source>
        <dbReference type="ARBA" id="ARBA00023015"/>
    </source>
</evidence>
<evidence type="ECO:0000313" key="7">
    <source>
        <dbReference type="Proteomes" id="UP000477911"/>
    </source>
</evidence>